<sequence length="565" mass="62425">MNKSGTLDAVDVVIVGLGAGGGPAAKVLSEAGYTVVGFDKGPWLRHEEHYSGDELKFQNRSYLWPDVKLMPRTVRSDVNSKARIFNFSPVPANVGGGTSHMAGWTPRPRPSDFIFRSLHGDLHGASLADWPYRYEHLEPYLTKVEWEYGISGLTGAEKGAGFRSKPYPSAPLPPTRFGKAFYDACKKLDINAFPLPMSHITKDNELGREAKNRTSFWNQYGDPTATRSSVATTFIPDAIKTGNFEVRANSFVKEVIVDDQGVAKGVIYVDDDGVEFRQEARVVILALGSIESARLMLLSKSRRFPDGLANDSGLVGKNATFHEYIFAVGIFDKDFTDPLYGFTGNYQSGGSMEFYETDENRGHIGGGIIATTQIGQPINMIMPGKPSWGQAAKDSDRDFFNYSMKIGFILQDMPQETNRVDLDPDVKDMWGLPVARITNKPHINDTAMSRWQINKNVEILEAAGAIRTMPVYLGDEFTGNACHQQGSVRMGVDPRKSVLNEWGQAHSAENVFVLDGAGFPTAMGVNPTLTIMAHSWRCADYIAKVYLKGRTERTVLEPLKNLGRK</sequence>
<dbReference type="GO" id="GO:0016614">
    <property type="term" value="F:oxidoreductase activity, acting on CH-OH group of donors"/>
    <property type="evidence" value="ECO:0007669"/>
    <property type="project" value="InterPro"/>
</dbReference>
<evidence type="ECO:0000259" key="6">
    <source>
        <dbReference type="Pfam" id="PF05199"/>
    </source>
</evidence>
<proteinExistence type="inferred from homology"/>
<protein>
    <submittedName>
        <fullName evidence="7">Unannotated protein</fullName>
    </submittedName>
</protein>
<evidence type="ECO:0000256" key="2">
    <source>
        <dbReference type="ARBA" id="ARBA00022630"/>
    </source>
</evidence>
<dbReference type="Pfam" id="PF05199">
    <property type="entry name" value="GMC_oxred_C"/>
    <property type="match status" value="1"/>
</dbReference>
<evidence type="ECO:0000259" key="5">
    <source>
        <dbReference type="Pfam" id="PF00732"/>
    </source>
</evidence>
<evidence type="ECO:0000256" key="3">
    <source>
        <dbReference type="ARBA" id="ARBA00022827"/>
    </source>
</evidence>
<evidence type="ECO:0000256" key="1">
    <source>
        <dbReference type="ARBA" id="ARBA00010790"/>
    </source>
</evidence>
<evidence type="ECO:0000256" key="4">
    <source>
        <dbReference type="ARBA" id="ARBA00023002"/>
    </source>
</evidence>
<keyword evidence="4" id="KW-0560">Oxidoreductase</keyword>
<dbReference type="InterPro" id="IPR036188">
    <property type="entry name" value="FAD/NAD-bd_sf"/>
</dbReference>
<dbReference type="InterPro" id="IPR007867">
    <property type="entry name" value="GMC_OxRtase_C"/>
</dbReference>
<feature type="domain" description="Glucose-methanol-choline oxidoreductase C-terminal" evidence="6">
    <location>
        <begin position="414"/>
        <end position="533"/>
    </location>
</feature>
<comment type="similarity">
    <text evidence="1">Belongs to the GMC oxidoreductase family.</text>
</comment>
<dbReference type="Gene3D" id="3.50.50.60">
    <property type="entry name" value="FAD/NAD(P)-binding domain"/>
    <property type="match status" value="2"/>
</dbReference>
<dbReference type="PANTHER" id="PTHR46056">
    <property type="entry name" value="LONG-CHAIN-ALCOHOL OXIDASE"/>
    <property type="match status" value="1"/>
</dbReference>
<keyword evidence="3" id="KW-0274">FAD</keyword>
<dbReference type="SUPFAM" id="SSF51905">
    <property type="entry name" value="FAD/NAD(P)-binding domain"/>
    <property type="match status" value="1"/>
</dbReference>
<keyword evidence="2" id="KW-0285">Flavoprotein</keyword>
<dbReference type="EMBL" id="CAEZUM010000037">
    <property type="protein sequence ID" value="CAB4600728.1"/>
    <property type="molecule type" value="Genomic_DNA"/>
</dbReference>
<gene>
    <name evidence="7" type="ORF">UFOPK1824_00686</name>
</gene>
<reference evidence="7" key="1">
    <citation type="submission" date="2020-05" db="EMBL/GenBank/DDBJ databases">
        <authorList>
            <person name="Chiriac C."/>
            <person name="Salcher M."/>
            <person name="Ghai R."/>
            <person name="Kavagutti S V."/>
        </authorList>
    </citation>
    <scope>NUCLEOTIDE SEQUENCE</scope>
</reference>
<dbReference type="PANTHER" id="PTHR46056:SF12">
    <property type="entry name" value="LONG-CHAIN-ALCOHOL OXIDASE"/>
    <property type="match status" value="1"/>
</dbReference>
<evidence type="ECO:0000313" key="7">
    <source>
        <dbReference type="EMBL" id="CAB4600728.1"/>
    </source>
</evidence>
<dbReference type="Pfam" id="PF00732">
    <property type="entry name" value="GMC_oxred_N"/>
    <property type="match status" value="1"/>
</dbReference>
<name>A0A6J6GVQ3_9ZZZZ</name>
<accession>A0A6J6GVQ3</accession>
<dbReference type="GO" id="GO:0050660">
    <property type="term" value="F:flavin adenine dinucleotide binding"/>
    <property type="evidence" value="ECO:0007669"/>
    <property type="project" value="InterPro"/>
</dbReference>
<dbReference type="SUPFAM" id="SSF54373">
    <property type="entry name" value="FAD-linked reductases, C-terminal domain"/>
    <property type="match status" value="1"/>
</dbReference>
<dbReference type="InterPro" id="IPR000172">
    <property type="entry name" value="GMC_OxRdtase_N"/>
</dbReference>
<feature type="domain" description="Glucose-methanol-choline oxidoreductase N-terminal" evidence="5">
    <location>
        <begin position="179"/>
        <end position="322"/>
    </location>
</feature>
<organism evidence="7">
    <name type="scientific">freshwater metagenome</name>
    <dbReference type="NCBI Taxonomy" id="449393"/>
    <lineage>
        <taxon>unclassified sequences</taxon>
        <taxon>metagenomes</taxon>
        <taxon>ecological metagenomes</taxon>
    </lineage>
</organism>
<dbReference type="AlphaFoldDB" id="A0A6J6GVQ3"/>